<dbReference type="GO" id="GO:0016020">
    <property type="term" value="C:membrane"/>
    <property type="evidence" value="ECO:0007669"/>
    <property type="project" value="UniProtKB-SubCell"/>
</dbReference>
<dbReference type="Proteomes" id="UP001066276">
    <property type="component" value="Chromosome 12"/>
</dbReference>
<evidence type="ECO:0000256" key="4">
    <source>
        <dbReference type="ARBA" id="ARBA00023180"/>
    </source>
</evidence>
<evidence type="ECO:0000256" key="3">
    <source>
        <dbReference type="ARBA" id="ARBA00023136"/>
    </source>
</evidence>
<dbReference type="EMBL" id="JANPWB010000016">
    <property type="protein sequence ID" value="KAJ1081294.1"/>
    <property type="molecule type" value="Genomic_DNA"/>
</dbReference>
<keyword evidence="2" id="KW-0732">Signal</keyword>
<evidence type="ECO:0000259" key="6">
    <source>
        <dbReference type="SMART" id="SM00409"/>
    </source>
</evidence>
<name>A0AAV7KS47_PLEWA</name>
<dbReference type="PANTHER" id="PTHR12080:SF121">
    <property type="entry name" value="IG-LIKE DOMAIN-CONTAINING PROTEIN-RELATED"/>
    <property type="match status" value="1"/>
</dbReference>
<keyword evidence="8" id="KW-1185">Reference proteome</keyword>
<dbReference type="PANTHER" id="PTHR12080">
    <property type="entry name" value="SIGNALING LYMPHOCYTIC ACTIVATION MOLECULE"/>
    <property type="match status" value="1"/>
</dbReference>
<dbReference type="AlphaFoldDB" id="A0AAV7KS47"/>
<reference evidence="7" key="1">
    <citation type="journal article" date="2022" name="bioRxiv">
        <title>Sequencing and chromosome-scale assembly of the giantPleurodeles waltlgenome.</title>
        <authorList>
            <person name="Brown T."/>
            <person name="Elewa A."/>
            <person name="Iarovenko S."/>
            <person name="Subramanian E."/>
            <person name="Araus A.J."/>
            <person name="Petzold A."/>
            <person name="Susuki M."/>
            <person name="Suzuki K.-i.T."/>
            <person name="Hayashi T."/>
            <person name="Toyoda A."/>
            <person name="Oliveira C."/>
            <person name="Osipova E."/>
            <person name="Leigh N.D."/>
            <person name="Simon A."/>
            <person name="Yun M.H."/>
        </authorList>
    </citation>
    <scope>NUCLEOTIDE SEQUENCE</scope>
    <source>
        <strain evidence="7">20211129_DDA</strain>
        <tissue evidence="7">Liver</tissue>
    </source>
</reference>
<accession>A0AAV7KS47</accession>
<evidence type="ECO:0000256" key="1">
    <source>
        <dbReference type="ARBA" id="ARBA00004370"/>
    </source>
</evidence>
<comment type="subcellular location">
    <subcellularLocation>
        <location evidence="1">Membrane</location>
    </subcellularLocation>
</comment>
<comment type="caution">
    <text evidence="7">The sequence shown here is derived from an EMBL/GenBank/DDBJ whole genome shotgun (WGS) entry which is preliminary data.</text>
</comment>
<dbReference type="Gene3D" id="2.60.40.10">
    <property type="entry name" value="Immunoglobulins"/>
    <property type="match status" value="1"/>
</dbReference>
<gene>
    <name evidence="7" type="ORF">NDU88_001476</name>
</gene>
<sequence>MDRGRPRQGSLTPPEANPGPQASMVRSQPEVSGARRRSGPGRHRPGGRPGLHPPVTTNPRLVLWGGRLFLWCLPRPSTASTGATPRPPGRRSATAASVTVPRLRRRSQAPGGGPPPGAPISLVPASPGSSRPGRGFQVGGRASSRLRPRPAVLAHLCRDTSVGSKCPVVRSLAGPFTALRDPRASQLTAHRRPPSPGHLRQSIRPGDRTQKGSIIIGRAQESPLDVNGIVGGSVLLPLIIPQGRSILEVRWKLINKVRLGDSKGKKFEAFHLASPTITQRLEMENAATLRITTVTKNDSGIYRAEVQYENGINEEKEFRLNVYGE</sequence>
<dbReference type="InterPro" id="IPR003599">
    <property type="entry name" value="Ig_sub"/>
</dbReference>
<feature type="compositionally biased region" description="Basic residues" evidence="5">
    <location>
        <begin position="34"/>
        <end position="46"/>
    </location>
</feature>
<protein>
    <recommendedName>
        <fullName evidence="6">Immunoglobulin domain-containing protein</fullName>
    </recommendedName>
</protein>
<keyword evidence="3" id="KW-0472">Membrane</keyword>
<feature type="region of interest" description="Disordered" evidence="5">
    <location>
        <begin position="180"/>
        <end position="208"/>
    </location>
</feature>
<dbReference type="SMART" id="SM00409">
    <property type="entry name" value="IG"/>
    <property type="match status" value="1"/>
</dbReference>
<dbReference type="SUPFAM" id="SSF48726">
    <property type="entry name" value="Immunoglobulin"/>
    <property type="match status" value="1"/>
</dbReference>
<dbReference type="InterPro" id="IPR013783">
    <property type="entry name" value="Ig-like_fold"/>
</dbReference>
<feature type="region of interest" description="Disordered" evidence="5">
    <location>
        <begin position="1"/>
        <end position="58"/>
    </location>
</feature>
<dbReference type="InterPro" id="IPR036179">
    <property type="entry name" value="Ig-like_dom_sf"/>
</dbReference>
<evidence type="ECO:0000313" key="8">
    <source>
        <dbReference type="Proteomes" id="UP001066276"/>
    </source>
</evidence>
<feature type="domain" description="Immunoglobulin" evidence="6">
    <location>
        <begin position="223"/>
        <end position="323"/>
    </location>
</feature>
<organism evidence="7 8">
    <name type="scientific">Pleurodeles waltl</name>
    <name type="common">Iberian ribbed newt</name>
    <dbReference type="NCBI Taxonomy" id="8319"/>
    <lineage>
        <taxon>Eukaryota</taxon>
        <taxon>Metazoa</taxon>
        <taxon>Chordata</taxon>
        <taxon>Craniata</taxon>
        <taxon>Vertebrata</taxon>
        <taxon>Euteleostomi</taxon>
        <taxon>Amphibia</taxon>
        <taxon>Batrachia</taxon>
        <taxon>Caudata</taxon>
        <taxon>Salamandroidea</taxon>
        <taxon>Salamandridae</taxon>
        <taxon>Pleurodelinae</taxon>
        <taxon>Pleurodeles</taxon>
    </lineage>
</organism>
<feature type="region of interest" description="Disordered" evidence="5">
    <location>
        <begin position="79"/>
        <end position="145"/>
    </location>
</feature>
<evidence type="ECO:0000256" key="2">
    <source>
        <dbReference type="ARBA" id="ARBA00022729"/>
    </source>
</evidence>
<evidence type="ECO:0000313" key="7">
    <source>
        <dbReference type="EMBL" id="KAJ1081294.1"/>
    </source>
</evidence>
<evidence type="ECO:0000256" key="5">
    <source>
        <dbReference type="SAM" id="MobiDB-lite"/>
    </source>
</evidence>
<keyword evidence="4" id="KW-0325">Glycoprotein</keyword>
<dbReference type="InterPro" id="IPR015631">
    <property type="entry name" value="CD2/SLAM_rcpt"/>
</dbReference>
<proteinExistence type="predicted"/>